<proteinExistence type="predicted"/>
<evidence type="ECO:0000313" key="3">
    <source>
        <dbReference type="Proteomes" id="UP000504637"/>
    </source>
</evidence>
<dbReference type="OrthoDB" id="1600564at2759"/>
<organism evidence="4">
    <name type="scientific">Dissoconium aciculare CBS 342.82</name>
    <dbReference type="NCBI Taxonomy" id="1314786"/>
    <lineage>
        <taxon>Eukaryota</taxon>
        <taxon>Fungi</taxon>
        <taxon>Dikarya</taxon>
        <taxon>Ascomycota</taxon>
        <taxon>Pezizomycotina</taxon>
        <taxon>Dothideomycetes</taxon>
        <taxon>Dothideomycetidae</taxon>
        <taxon>Mycosphaerellales</taxon>
        <taxon>Dissoconiaceae</taxon>
        <taxon>Dissoconium</taxon>
    </lineage>
</organism>
<evidence type="ECO:0000313" key="4">
    <source>
        <dbReference type="RefSeq" id="XP_033456015.1"/>
    </source>
</evidence>
<reference evidence="4" key="2">
    <citation type="submission" date="2020-04" db="EMBL/GenBank/DDBJ databases">
        <authorList>
            <consortium name="NCBI Genome Project"/>
        </authorList>
    </citation>
    <scope>NUCLEOTIDE SEQUENCE</scope>
    <source>
        <strain evidence="4">CBS 342.82</strain>
    </source>
</reference>
<dbReference type="SUPFAM" id="SSF52266">
    <property type="entry name" value="SGNH hydrolase"/>
    <property type="match status" value="1"/>
</dbReference>
<dbReference type="InterPro" id="IPR051058">
    <property type="entry name" value="GDSL_Est/Lipase"/>
</dbReference>
<dbReference type="Gene3D" id="3.40.50.1110">
    <property type="entry name" value="SGNH hydrolase"/>
    <property type="match status" value="1"/>
</dbReference>
<gene>
    <name evidence="4" type="ORF">K489DRAFT_384480</name>
</gene>
<dbReference type="AlphaFoldDB" id="A0A6J3LUN2"/>
<dbReference type="RefSeq" id="XP_033456015.1">
    <property type="nucleotide sequence ID" value="XM_033605867.1"/>
</dbReference>
<keyword evidence="1" id="KW-0378">Hydrolase</keyword>
<name>A0A6J3LUN2_9PEZI</name>
<sequence length="359" mass="39791">MQFQTLSGSSTMLLLLLLAPVSICQASSWDLSKFSTLVAFGDSYSDDARLDYFREHQGQAPPPGWVNPVNYHSADGGRPWPEYVRQYAGVRLYNYAVSGGVCSNAITPRYYDAIRGPYPSVSQYEIPAFQADSKVVNKDGSKFLIAPVDQTVYNVWVGANDIGTGGLLTDSQVLGTSIADCVDCVFAQVQKLYNLGARYFTLLNVVPLNLAPLYAMPDAGGVGPNGYWPDKPANRTAVSISMFELVVSNNQIYKYRLPFEVLVQKNFPGARFALFDVNSLFRDFYNNPSRYFNGTAPANVTGFIHHCDIHRGNCVNQPSPDSYMWYDELHLSEQTARSIASEYLNVIKGKSKYATYLSG</sequence>
<dbReference type="GeneID" id="54363667"/>
<evidence type="ECO:0000256" key="1">
    <source>
        <dbReference type="ARBA" id="ARBA00022801"/>
    </source>
</evidence>
<protein>
    <submittedName>
        <fullName evidence="4">Carbohydrate esterase family 16 protein</fullName>
    </submittedName>
</protein>
<evidence type="ECO:0000256" key="2">
    <source>
        <dbReference type="SAM" id="SignalP"/>
    </source>
</evidence>
<dbReference type="Proteomes" id="UP000504637">
    <property type="component" value="Unplaced"/>
</dbReference>
<dbReference type="PANTHER" id="PTHR45648">
    <property type="entry name" value="GDSL LIPASE/ACYLHYDROLASE FAMILY PROTEIN (AFU_ORTHOLOGUE AFUA_4G14700)"/>
    <property type="match status" value="1"/>
</dbReference>
<keyword evidence="3" id="KW-1185">Reference proteome</keyword>
<dbReference type="InterPro" id="IPR036514">
    <property type="entry name" value="SGNH_hydro_sf"/>
</dbReference>
<feature type="chain" id="PRO_5026890398" evidence="2">
    <location>
        <begin position="27"/>
        <end position="359"/>
    </location>
</feature>
<keyword evidence="2" id="KW-0732">Signal</keyword>
<dbReference type="Pfam" id="PF00657">
    <property type="entry name" value="Lipase_GDSL"/>
    <property type="match status" value="1"/>
</dbReference>
<accession>A0A6J3LUN2</accession>
<feature type="signal peptide" evidence="2">
    <location>
        <begin position="1"/>
        <end position="26"/>
    </location>
</feature>
<dbReference type="PANTHER" id="PTHR45648:SF22">
    <property type="entry name" value="GDSL LIPASE_ACYLHYDROLASE FAMILY PROTEIN (AFU_ORTHOLOGUE AFUA_4G14700)"/>
    <property type="match status" value="1"/>
</dbReference>
<reference evidence="4" key="1">
    <citation type="submission" date="2020-01" db="EMBL/GenBank/DDBJ databases">
        <authorList>
            <consortium name="DOE Joint Genome Institute"/>
            <person name="Haridas S."/>
            <person name="Albert R."/>
            <person name="Binder M."/>
            <person name="Bloem J."/>
            <person name="Labutti K."/>
            <person name="Salamov A."/>
            <person name="Andreopoulos B."/>
            <person name="Baker S.E."/>
            <person name="Barry K."/>
            <person name="Bills G."/>
            <person name="Bluhm B.H."/>
            <person name="Cannon C."/>
            <person name="Castanera R."/>
            <person name="Culley D.E."/>
            <person name="Daum C."/>
            <person name="Ezra D."/>
            <person name="Gonzalez J.B."/>
            <person name="Henrissat B."/>
            <person name="Kuo A."/>
            <person name="Liang C."/>
            <person name="Lipzen A."/>
            <person name="Lutzoni F."/>
            <person name="Magnuson J."/>
            <person name="Mondo S."/>
            <person name="Nolan M."/>
            <person name="Ohm R."/>
            <person name="Pangilinan J."/>
            <person name="Park H.-J."/>
            <person name="Ramirez L."/>
            <person name="Alfaro M."/>
            <person name="Sun H."/>
            <person name="Tritt A."/>
            <person name="Yoshinaga Y."/>
            <person name="Zwiers L.-H."/>
            <person name="Turgeon B.G."/>
            <person name="Goodwin S.B."/>
            <person name="Spatafora J.W."/>
            <person name="Crous P.W."/>
            <person name="Grigoriev I.V."/>
        </authorList>
    </citation>
    <scope>NUCLEOTIDE SEQUENCE</scope>
    <source>
        <strain evidence="4">CBS 342.82</strain>
    </source>
</reference>
<dbReference type="GO" id="GO:0016788">
    <property type="term" value="F:hydrolase activity, acting on ester bonds"/>
    <property type="evidence" value="ECO:0007669"/>
    <property type="project" value="InterPro"/>
</dbReference>
<dbReference type="InterPro" id="IPR001087">
    <property type="entry name" value="GDSL"/>
</dbReference>
<dbReference type="CDD" id="cd01846">
    <property type="entry name" value="fatty_acyltransferase_like"/>
    <property type="match status" value="1"/>
</dbReference>
<reference evidence="4" key="3">
    <citation type="submission" date="2025-08" db="UniProtKB">
        <authorList>
            <consortium name="RefSeq"/>
        </authorList>
    </citation>
    <scope>IDENTIFICATION</scope>
    <source>
        <strain evidence="4">CBS 342.82</strain>
    </source>
</reference>